<gene>
    <name evidence="1" type="ORF">JKG61_02275</name>
</gene>
<accession>A0ABS1R0K3</accession>
<sequence length="56" mass="6345">MCVKLLIELVKQTSVELENDKISCAEVSAKVSRKRIIADFRSKENALLLAEYFVSD</sequence>
<proteinExistence type="predicted"/>
<dbReference type="Proteomes" id="UP000625283">
    <property type="component" value="Unassembled WGS sequence"/>
</dbReference>
<evidence type="ECO:0000313" key="2">
    <source>
        <dbReference type="Proteomes" id="UP000625283"/>
    </source>
</evidence>
<reference evidence="1 2" key="1">
    <citation type="submission" date="2021-01" db="EMBL/GenBank/DDBJ databases">
        <title>C459-1 draft genome sequence.</title>
        <authorList>
            <person name="Zhang X.-F."/>
        </authorList>
    </citation>
    <scope>NUCLEOTIDE SEQUENCE [LARGE SCALE GENOMIC DNA]</scope>
    <source>
        <strain evidence="2">C459-1</strain>
    </source>
</reference>
<organism evidence="1 2">
    <name type="scientific">Sphingobacterium faecale</name>
    <dbReference type="NCBI Taxonomy" id="2803775"/>
    <lineage>
        <taxon>Bacteria</taxon>
        <taxon>Pseudomonadati</taxon>
        <taxon>Bacteroidota</taxon>
        <taxon>Sphingobacteriia</taxon>
        <taxon>Sphingobacteriales</taxon>
        <taxon>Sphingobacteriaceae</taxon>
        <taxon>Sphingobacterium</taxon>
    </lineage>
</organism>
<evidence type="ECO:0000313" key="1">
    <source>
        <dbReference type="EMBL" id="MBL1407572.1"/>
    </source>
</evidence>
<keyword evidence="2" id="KW-1185">Reference proteome</keyword>
<dbReference type="EMBL" id="JAERTY010000001">
    <property type="protein sequence ID" value="MBL1407572.1"/>
    <property type="molecule type" value="Genomic_DNA"/>
</dbReference>
<name>A0ABS1R0K3_9SPHI</name>
<dbReference type="RefSeq" id="WP_202101364.1">
    <property type="nucleotide sequence ID" value="NZ_JAERTY010000001.1"/>
</dbReference>
<comment type="caution">
    <text evidence="1">The sequence shown here is derived from an EMBL/GenBank/DDBJ whole genome shotgun (WGS) entry which is preliminary data.</text>
</comment>
<protein>
    <submittedName>
        <fullName evidence="1">Uncharacterized protein</fullName>
    </submittedName>
</protein>